<gene>
    <name evidence="3" type="ORF">FHQ09_06305</name>
</gene>
<dbReference type="SMART" id="SM00564">
    <property type="entry name" value="PQQ"/>
    <property type="match status" value="3"/>
</dbReference>
<evidence type="ECO:0000256" key="1">
    <source>
        <dbReference type="SAM" id="SignalP"/>
    </source>
</evidence>
<dbReference type="Pfam" id="PF13360">
    <property type="entry name" value="PQQ_2"/>
    <property type="match status" value="1"/>
</dbReference>
<comment type="caution">
    <text evidence="3">The sequence shown here is derived from an EMBL/GenBank/DDBJ whole genome shotgun (WGS) entry which is preliminary data.</text>
</comment>
<feature type="chain" id="PRO_5039212081" description="Pyrrolo-quinoline quinone repeat domain-containing protein" evidence="1">
    <location>
        <begin position="23"/>
        <end position="490"/>
    </location>
</feature>
<dbReference type="InterPro" id="IPR018391">
    <property type="entry name" value="PQQ_b-propeller_rpt"/>
</dbReference>
<evidence type="ECO:0000259" key="2">
    <source>
        <dbReference type="Pfam" id="PF13360"/>
    </source>
</evidence>
<protein>
    <recommendedName>
        <fullName evidence="2">Pyrrolo-quinoline quinone repeat domain-containing protein</fullName>
    </recommendedName>
</protein>
<proteinExistence type="predicted"/>
<feature type="signal peptide" evidence="1">
    <location>
        <begin position="1"/>
        <end position="22"/>
    </location>
</feature>
<dbReference type="InterPro" id="IPR011047">
    <property type="entry name" value="Quinoprotein_ADH-like_sf"/>
</dbReference>
<feature type="domain" description="Pyrrolo-quinoline quinone repeat" evidence="2">
    <location>
        <begin position="66"/>
        <end position="200"/>
    </location>
</feature>
<keyword evidence="1" id="KW-0732">Signal</keyword>
<dbReference type="RefSeq" id="WP_139467991.1">
    <property type="nucleotide sequence ID" value="NZ_JBMDYA010000413.1"/>
</dbReference>
<dbReference type="PROSITE" id="PS51257">
    <property type="entry name" value="PROKAR_LIPOPROTEIN"/>
    <property type="match status" value="1"/>
</dbReference>
<dbReference type="PANTHER" id="PTHR34512">
    <property type="entry name" value="CELL SURFACE PROTEIN"/>
    <property type="match status" value="1"/>
</dbReference>
<dbReference type="PANTHER" id="PTHR34512:SF30">
    <property type="entry name" value="OUTER MEMBRANE PROTEIN ASSEMBLY FACTOR BAMB"/>
    <property type="match status" value="1"/>
</dbReference>
<dbReference type="AlphaFoldDB" id="A0A5C4X4W3"/>
<organism evidence="3 4">
    <name type="scientific">Brevibacterium sediminis</name>
    <dbReference type="NCBI Taxonomy" id="1857024"/>
    <lineage>
        <taxon>Bacteria</taxon>
        <taxon>Bacillati</taxon>
        <taxon>Actinomycetota</taxon>
        <taxon>Actinomycetes</taxon>
        <taxon>Micrococcales</taxon>
        <taxon>Brevibacteriaceae</taxon>
        <taxon>Brevibacterium</taxon>
    </lineage>
</organism>
<name>A0A5C4X4W3_9MICO</name>
<dbReference type="EMBL" id="VDMQ01000003">
    <property type="protein sequence ID" value="TNM55852.1"/>
    <property type="molecule type" value="Genomic_DNA"/>
</dbReference>
<evidence type="ECO:0000313" key="4">
    <source>
        <dbReference type="Proteomes" id="UP000314223"/>
    </source>
</evidence>
<dbReference type="InterPro" id="IPR015943">
    <property type="entry name" value="WD40/YVTN_repeat-like_dom_sf"/>
</dbReference>
<evidence type="ECO:0000313" key="3">
    <source>
        <dbReference type="EMBL" id="TNM55852.1"/>
    </source>
</evidence>
<reference evidence="3 4" key="1">
    <citation type="submission" date="2019-06" db="EMBL/GenBank/DDBJ databases">
        <authorList>
            <person name="Mardanova A.M."/>
            <person name="Pudova D.S."/>
            <person name="Shagimardanova E.I."/>
            <person name="Gogoleva N.E."/>
            <person name="Lutfullin M.T."/>
            <person name="Hadieva G.F."/>
            <person name="Sharipova M.R."/>
        </authorList>
    </citation>
    <scope>NUCLEOTIDE SEQUENCE [LARGE SCALE GENOMIC DNA]</scope>
    <source>
        <strain evidence="3 4">MG-1</strain>
    </source>
</reference>
<dbReference type="Gene3D" id="2.130.10.10">
    <property type="entry name" value="YVTN repeat-like/Quinoprotein amine dehydrogenase"/>
    <property type="match status" value="2"/>
</dbReference>
<dbReference type="SUPFAM" id="SSF50998">
    <property type="entry name" value="Quinoprotein alcohol dehydrogenase-like"/>
    <property type="match status" value="1"/>
</dbReference>
<accession>A0A5C4X4W3</accession>
<dbReference type="Proteomes" id="UP000314223">
    <property type="component" value="Unassembled WGS sequence"/>
</dbReference>
<dbReference type="InterPro" id="IPR002372">
    <property type="entry name" value="PQQ_rpt_dom"/>
</dbReference>
<sequence>MKRMWAAVVAAGLVALSGCSIGGEPEGKPSPTTTPTLAEPVELDYFATLTVDDGAGHALVTDWVEEKLRAIDSTGEELWSIDAYINDEGGGSEAYSAGDLVIVNDYSGTVTAYTWEDGEEAWSFDIPGPDDACHEQMAFGSRSTGLGNRLGEDDLLLLEYSGMRMDGHCTPTSEAGNAVLFALDPSTGVEAWPSLSIDDDGRTFGGSLIHLAPDRKNAVMSWQSGEDSMVTRISLDTGRHATVPITKARAIDDSGGEHFDVFPTSDETTLTYLFGAEDPDDPMSQAFSRAAELTLPAGLKETDSATLAADSGPNAATMEDTTDPMCSTDFTFTPEGRAACLQLQLFASAVKYQGSDGSPEGWFADAPEMAFDTVLYSGAPRTVPFDSRGKAAVLAPGPDGGVVAIDAATGKTAWNAGDYRSTTPWGGEGVLPDVGLVVLTDNKKTSFYDSDTGRLVEEHKADQYDELTSGYSTILVAGEKSTTMWAVVDT</sequence>